<reference evidence="3 4" key="1">
    <citation type="submission" date="2019-07" db="EMBL/GenBank/DDBJ databases">
        <authorList>
            <person name="Li J."/>
        </authorList>
    </citation>
    <scope>NUCLEOTIDE SEQUENCE [LARGE SCALE GENOMIC DNA]</scope>
    <source>
        <strain evidence="3 4">TKL69</strain>
    </source>
</reference>
<keyword evidence="1 3" id="KW-0413">Isomerase</keyword>
<dbReference type="AlphaFoldDB" id="A0A516KD09"/>
<evidence type="ECO:0000256" key="1">
    <source>
        <dbReference type="RuleBase" id="RU003513"/>
    </source>
</evidence>
<evidence type="ECO:0000259" key="2">
    <source>
        <dbReference type="Pfam" id="PF02350"/>
    </source>
</evidence>
<accession>A0A516KD09</accession>
<name>A0A516KD09_9BACI</name>
<evidence type="ECO:0000313" key="4">
    <source>
        <dbReference type="Proteomes" id="UP000315215"/>
    </source>
</evidence>
<dbReference type="CDD" id="cd03786">
    <property type="entry name" value="GTB_UDP-GlcNAc_2-Epimerase"/>
    <property type="match status" value="1"/>
</dbReference>
<dbReference type="NCBIfam" id="TIGR00236">
    <property type="entry name" value="wecB"/>
    <property type="match status" value="1"/>
</dbReference>
<dbReference type="RefSeq" id="WP_143892043.1">
    <property type="nucleotide sequence ID" value="NZ_CP041666.1"/>
</dbReference>
<dbReference type="OrthoDB" id="9803238at2"/>
<dbReference type="EMBL" id="CP041666">
    <property type="protein sequence ID" value="QDP39293.1"/>
    <property type="molecule type" value="Genomic_DNA"/>
</dbReference>
<dbReference type="PANTHER" id="PTHR43174">
    <property type="entry name" value="UDP-N-ACETYLGLUCOSAMINE 2-EPIMERASE"/>
    <property type="match status" value="1"/>
</dbReference>
<dbReference type="KEGG" id="aqt:FN924_03245"/>
<comment type="similarity">
    <text evidence="1">Belongs to the UDP-N-acetylglucosamine 2-epimerase family.</text>
</comment>
<dbReference type="Pfam" id="PF02350">
    <property type="entry name" value="Epimerase_2"/>
    <property type="match status" value="1"/>
</dbReference>
<dbReference type="Gene3D" id="3.40.50.2000">
    <property type="entry name" value="Glycogen Phosphorylase B"/>
    <property type="match status" value="2"/>
</dbReference>
<protein>
    <submittedName>
        <fullName evidence="3">UDP-N-acetylglucosamine 2-epimerase (Non-hydrolyzing)</fullName>
        <ecNumber evidence="3">5.1.3.14</ecNumber>
    </submittedName>
</protein>
<organism evidence="3 4">
    <name type="scientific">Radiobacillus deserti</name>
    <dbReference type="NCBI Taxonomy" id="2594883"/>
    <lineage>
        <taxon>Bacteria</taxon>
        <taxon>Bacillati</taxon>
        <taxon>Bacillota</taxon>
        <taxon>Bacilli</taxon>
        <taxon>Bacillales</taxon>
        <taxon>Bacillaceae</taxon>
        <taxon>Radiobacillus</taxon>
    </lineage>
</organism>
<dbReference type="Proteomes" id="UP000315215">
    <property type="component" value="Chromosome"/>
</dbReference>
<proteinExistence type="inferred from homology"/>
<dbReference type="GO" id="GO:0008761">
    <property type="term" value="F:UDP-N-acetylglucosamine 2-epimerase activity"/>
    <property type="evidence" value="ECO:0007669"/>
    <property type="project" value="UniProtKB-EC"/>
</dbReference>
<gene>
    <name evidence="3" type="ORF">FN924_03245</name>
</gene>
<dbReference type="SUPFAM" id="SSF53756">
    <property type="entry name" value="UDP-Glycosyltransferase/glycogen phosphorylase"/>
    <property type="match status" value="1"/>
</dbReference>
<dbReference type="InterPro" id="IPR003331">
    <property type="entry name" value="UDP_GlcNAc_Epimerase_2_dom"/>
</dbReference>
<dbReference type="InterPro" id="IPR029767">
    <property type="entry name" value="WecB-like"/>
</dbReference>
<feature type="domain" description="UDP-N-acetylglucosamine 2-epimerase" evidence="2">
    <location>
        <begin position="21"/>
        <end position="353"/>
    </location>
</feature>
<dbReference type="PANTHER" id="PTHR43174:SF1">
    <property type="entry name" value="UDP-N-ACETYLGLUCOSAMINE 2-EPIMERASE"/>
    <property type="match status" value="1"/>
</dbReference>
<keyword evidence="4" id="KW-1185">Reference proteome</keyword>
<dbReference type="EC" id="5.1.3.14" evidence="3"/>
<sequence>MKILTVVGARPQFIKSAMISKEIQKSEEIQEVVLHTGQHYDTNMSEVFFKQLQIPEPAYYLGVGSGPHGKQTAVMLTEIEAIMEAIQPDIVLVYGDTNSTLAGSLAASKLHLPIAHIESGLRSYNKKMPEEINRLITDHLSQWLFCPSAFAMENLRKEGITKGVYVTGDIMYDAVLHFKDIALKESTILNDLELSKKDYNLATIHRAENTDDPEKLSSILKALQQLETPTVLPLHPRTKKKIEQFNLTPFLSSSILVVEPLNYFDMLAITSQAKLVLTDSGGLQKEAFMLEVPCLTLREETEWTETIKTGWNQLVGTDTKKIIQFATSIRAPKEHPPLFGTGKAADEIIQILKRCFEKKD</sequence>
<evidence type="ECO:0000313" key="3">
    <source>
        <dbReference type="EMBL" id="QDP39293.1"/>
    </source>
</evidence>